<evidence type="ECO:0000313" key="1">
    <source>
        <dbReference type="EMBL" id="ANB76258.1"/>
    </source>
</evidence>
<dbReference type="AlphaFoldDB" id="A0A160FU55"/>
<name>A0A160FU55_9BURK</name>
<gene>
    <name evidence="1" type="ORF">AYM40_28825</name>
</gene>
<dbReference type="Proteomes" id="UP000076852">
    <property type="component" value="Chromosome 2"/>
</dbReference>
<dbReference type="EMBL" id="CP014579">
    <property type="protein sequence ID" value="ANB76258.1"/>
    <property type="molecule type" value="Genomic_DNA"/>
</dbReference>
<accession>A0A160FU55</accession>
<evidence type="ECO:0000313" key="2">
    <source>
        <dbReference type="Proteomes" id="UP000076852"/>
    </source>
</evidence>
<reference evidence="1 2" key="1">
    <citation type="journal article" date="2016" name="Gene">
        <title>PacBio SMRT assembly of a complex multi-replicon genome reveals chlorocatechol degradative operon in a region of genome plasticity.</title>
        <authorList>
            <person name="Ricker N."/>
            <person name="Shen S.Y."/>
            <person name="Goordial J."/>
            <person name="Jin S."/>
            <person name="Fulthorpe R.R."/>
        </authorList>
    </citation>
    <scope>NUCLEOTIDE SEQUENCE [LARGE SCALE GENOMIC DNA]</scope>
    <source>
        <strain evidence="1 2">OLGA172</strain>
    </source>
</reference>
<evidence type="ECO:0008006" key="3">
    <source>
        <dbReference type="Google" id="ProtNLM"/>
    </source>
</evidence>
<keyword evidence="2" id="KW-1185">Reference proteome</keyword>
<protein>
    <recommendedName>
        <fullName evidence="3">DUF3304 domain-containing protein</fullName>
    </recommendedName>
</protein>
<organism evidence="1 2">
    <name type="scientific">Paraburkholderia phytofirmans OLGA172</name>
    <dbReference type="NCBI Taxonomy" id="1417228"/>
    <lineage>
        <taxon>Bacteria</taxon>
        <taxon>Pseudomonadati</taxon>
        <taxon>Pseudomonadota</taxon>
        <taxon>Betaproteobacteria</taxon>
        <taxon>Burkholderiales</taxon>
        <taxon>Burkholderiaceae</taxon>
        <taxon>Paraburkholderia</taxon>
    </lineage>
</organism>
<dbReference type="STRING" id="1804984.AYM40_28825"/>
<proteinExistence type="predicted"/>
<dbReference type="RefSeq" id="WP_063499501.1">
    <property type="nucleotide sequence ID" value="NZ_CP014579.1"/>
</dbReference>
<dbReference type="OrthoDB" id="9008635at2"/>
<sequence length="147" mass="16190">MERSGARKTPRNQLTNKDLNAEVALDVKGNASKLVVQSFLNIFIDKYWAGDATRQSGGGKAACCYPGLEDWSQPVTVTWTWGWEEDPKTKAVLKPDEQRTVVARFPASGPHSDRDPMKDDAYVCVILRDLDKAELAFSPTASGCADQ</sequence>
<dbReference type="KEGG" id="buz:AYM40_28825"/>